<evidence type="ECO:0000313" key="1">
    <source>
        <dbReference type="EMBL" id="GED07103.1"/>
    </source>
</evidence>
<comment type="caution">
    <text evidence="1">The sequence shown here is derived from an EMBL/GenBank/DDBJ whole genome shotgun (WGS) entry which is preliminary data.</text>
</comment>
<reference evidence="1 2" key="1">
    <citation type="submission" date="2019-06" db="EMBL/GenBank/DDBJ databases">
        <title>Whole genome shotgun sequence of Glutamicibacter uratoxydans NBRC 15515.</title>
        <authorList>
            <person name="Hosoyama A."/>
            <person name="Uohara A."/>
            <person name="Ohji S."/>
            <person name="Ichikawa N."/>
        </authorList>
    </citation>
    <scope>NUCLEOTIDE SEQUENCE [LARGE SCALE GENOMIC DNA]</scope>
    <source>
        <strain evidence="1 2">NBRC 15515</strain>
    </source>
</reference>
<organism evidence="1 2">
    <name type="scientific">Glutamicibacter uratoxydans</name>
    <name type="common">Arthrobacter uratoxydans</name>
    <dbReference type="NCBI Taxonomy" id="43667"/>
    <lineage>
        <taxon>Bacteria</taxon>
        <taxon>Bacillati</taxon>
        <taxon>Actinomycetota</taxon>
        <taxon>Actinomycetes</taxon>
        <taxon>Micrococcales</taxon>
        <taxon>Micrococcaceae</taxon>
        <taxon>Glutamicibacter</taxon>
    </lineage>
</organism>
<evidence type="ECO:0000313" key="2">
    <source>
        <dbReference type="Proteomes" id="UP000316612"/>
    </source>
</evidence>
<proteinExistence type="predicted"/>
<dbReference type="AlphaFoldDB" id="A0A4Y4DR38"/>
<sequence>MCAGLPSSVAPGHLLGNTAWCMPKWLDKILPKIQVEGSALNKETAFKDNSELISAEKVKTSRNRSETLVVHPGFSHFSP</sequence>
<name>A0A4Y4DR38_GLUUR</name>
<protein>
    <submittedName>
        <fullName evidence="1">Uncharacterized protein</fullName>
    </submittedName>
</protein>
<dbReference type="EMBL" id="BJNY01000016">
    <property type="protein sequence ID" value="GED07103.1"/>
    <property type="molecule type" value="Genomic_DNA"/>
</dbReference>
<keyword evidence="2" id="KW-1185">Reference proteome</keyword>
<dbReference type="Proteomes" id="UP000316612">
    <property type="component" value="Unassembled WGS sequence"/>
</dbReference>
<accession>A0A4Y4DR38</accession>
<gene>
    <name evidence="1" type="ORF">AUR04nite_26350</name>
</gene>